<dbReference type="EMBL" id="AWTR02000074">
    <property type="protein sequence ID" value="ETZ06967.1"/>
    <property type="molecule type" value="Genomic_DNA"/>
</dbReference>
<dbReference type="AlphaFoldDB" id="W6TT73"/>
<keyword evidence="3" id="KW-1185">Reference proteome</keyword>
<feature type="domain" description="Transposase Synechocystis PCC 6803" evidence="1">
    <location>
        <begin position="8"/>
        <end position="105"/>
    </location>
</feature>
<evidence type="ECO:0000313" key="2">
    <source>
        <dbReference type="EMBL" id="ETZ06967.1"/>
    </source>
</evidence>
<organism evidence="2 3">
    <name type="scientific">Holospora obtusa F1</name>
    <dbReference type="NCBI Taxonomy" id="1399147"/>
    <lineage>
        <taxon>Bacteria</taxon>
        <taxon>Pseudomonadati</taxon>
        <taxon>Pseudomonadota</taxon>
        <taxon>Alphaproteobacteria</taxon>
        <taxon>Holosporales</taxon>
        <taxon>Holosporaceae</taxon>
        <taxon>Holospora</taxon>
    </lineage>
</organism>
<dbReference type="Pfam" id="PF01710">
    <property type="entry name" value="HTH_Tnp_IS630"/>
    <property type="match status" value="1"/>
</dbReference>
<name>W6TT73_HOLOB</name>
<evidence type="ECO:0000313" key="3">
    <source>
        <dbReference type="Proteomes" id="UP000019112"/>
    </source>
</evidence>
<dbReference type="InterPro" id="IPR002622">
    <property type="entry name" value="Transposase_14"/>
</dbReference>
<sequence length="109" mass="12983">MSTRPCRIDLREKVINFIKAGNSQKEASRVFEINKMIINRWYLRYKSQEHFRQKIRLGAKPTIEKESFIQYETDHPKARSEDIAREFSISASGAHYWLRRVVIKKPSPM</sequence>
<protein>
    <submittedName>
        <fullName evidence="2">Transposase</fullName>
    </submittedName>
</protein>
<reference evidence="2 3" key="1">
    <citation type="journal article" date="2014" name="FEMS Microbiol. Lett.">
        <title>Draft genome sequences of three Holospora species (Holospora obtusa, Holospora undulata, and Holospora elegans), endonuclear symbiotic bacteria of the ciliate Paramecium caudatum.</title>
        <authorList>
            <person name="Dohra H."/>
            <person name="Tanaka K."/>
            <person name="Suzuki T."/>
            <person name="Fujishima M."/>
            <person name="Suzuki H."/>
        </authorList>
    </citation>
    <scope>NUCLEOTIDE SEQUENCE [LARGE SCALE GENOMIC DNA]</scope>
    <source>
        <strain evidence="2 3">F1</strain>
    </source>
</reference>
<dbReference type="RefSeq" id="WP_021827042.1">
    <property type="nucleotide sequence ID" value="NZ_AWTR02000074.1"/>
</dbReference>
<gene>
    <name evidence="2" type="ORF">P618_200865</name>
</gene>
<accession>W6TT73</accession>
<evidence type="ECO:0000259" key="1">
    <source>
        <dbReference type="Pfam" id="PF01710"/>
    </source>
</evidence>
<proteinExistence type="predicted"/>
<dbReference type="SUPFAM" id="SSF46689">
    <property type="entry name" value="Homeodomain-like"/>
    <property type="match status" value="1"/>
</dbReference>
<dbReference type="InterPro" id="IPR009057">
    <property type="entry name" value="Homeodomain-like_sf"/>
</dbReference>
<comment type="caution">
    <text evidence="2">The sequence shown here is derived from an EMBL/GenBank/DDBJ whole genome shotgun (WGS) entry which is preliminary data.</text>
</comment>
<dbReference type="Proteomes" id="UP000019112">
    <property type="component" value="Unassembled WGS sequence"/>
</dbReference>
<dbReference type="OrthoDB" id="565387at2"/>